<protein>
    <submittedName>
        <fullName evidence="2">Uncharacterized protein</fullName>
    </submittedName>
</protein>
<reference evidence="3" key="1">
    <citation type="journal article" date="2019" name="Int. J. Syst. Evol. Microbiol.">
        <title>The Global Catalogue of Microorganisms (GCM) 10K type strain sequencing project: providing services to taxonomists for standard genome sequencing and annotation.</title>
        <authorList>
            <consortium name="The Broad Institute Genomics Platform"/>
            <consortium name="The Broad Institute Genome Sequencing Center for Infectious Disease"/>
            <person name="Wu L."/>
            <person name="Ma J."/>
        </authorList>
    </citation>
    <scope>NUCLEOTIDE SEQUENCE [LARGE SCALE GENOMIC DNA]</scope>
    <source>
        <strain evidence="3">CCUG 60214</strain>
    </source>
</reference>
<gene>
    <name evidence="2" type="ORF">ACFQ3T_05035</name>
</gene>
<name>A0ABW3QJ21_9PSEU</name>
<dbReference type="Proteomes" id="UP001597168">
    <property type="component" value="Unassembled WGS sequence"/>
</dbReference>
<dbReference type="RefSeq" id="WP_380720306.1">
    <property type="nucleotide sequence ID" value="NZ_JBHTLK010000013.1"/>
</dbReference>
<dbReference type="EMBL" id="JBHTLK010000013">
    <property type="protein sequence ID" value="MFD1146482.1"/>
    <property type="molecule type" value="Genomic_DNA"/>
</dbReference>
<evidence type="ECO:0000256" key="1">
    <source>
        <dbReference type="SAM" id="MobiDB-lite"/>
    </source>
</evidence>
<evidence type="ECO:0000313" key="3">
    <source>
        <dbReference type="Proteomes" id="UP001597168"/>
    </source>
</evidence>
<keyword evidence="3" id="KW-1185">Reference proteome</keyword>
<feature type="compositionally biased region" description="Polar residues" evidence="1">
    <location>
        <begin position="28"/>
        <end position="46"/>
    </location>
</feature>
<evidence type="ECO:0000313" key="2">
    <source>
        <dbReference type="EMBL" id="MFD1146482.1"/>
    </source>
</evidence>
<proteinExistence type="predicted"/>
<organism evidence="2 3">
    <name type="scientific">Saccharothrix hoggarensis</name>
    <dbReference type="NCBI Taxonomy" id="913853"/>
    <lineage>
        <taxon>Bacteria</taxon>
        <taxon>Bacillati</taxon>
        <taxon>Actinomycetota</taxon>
        <taxon>Actinomycetes</taxon>
        <taxon>Pseudonocardiales</taxon>
        <taxon>Pseudonocardiaceae</taxon>
        <taxon>Saccharothrix</taxon>
    </lineage>
</organism>
<feature type="compositionally biased region" description="Basic and acidic residues" evidence="1">
    <location>
        <begin position="17"/>
        <end position="27"/>
    </location>
</feature>
<sequence>MHSELAVWFQVRAPPHHGGESSCRDTSRIGSSWRTLSGTSTRSDTAVSDALARTPAVGCAASTRPLPSPGLFTPWNPLSGLASSQARTSPAAAASSAALCASGARRTGVRRDWRSTTAATDFGTAPLHHKVTSASPRTMPA</sequence>
<accession>A0ABW3QJ21</accession>
<feature type="region of interest" description="Disordered" evidence="1">
    <location>
        <begin position="15"/>
        <end position="88"/>
    </location>
</feature>
<comment type="caution">
    <text evidence="2">The sequence shown here is derived from an EMBL/GenBank/DDBJ whole genome shotgun (WGS) entry which is preliminary data.</text>
</comment>